<evidence type="ECO:0000313" key="3">
    <source>
        <dbReference type="Proteomes" id="UP000016505"/>
    </source>
</evidence>
<sequence length="1100" mass="125282">MWSLIKEVAELTKEPSVHQQTEKGHNVFAKDEASVEIVSFQITDLSSDGLETFIKEFARLVTHRCWSKALIFIESLKTVDKLDSECKSLLKVLEYKLHATQGKPYDIVPDLFLELIESERSTLIVKDIVEAAYLHFLNKISSERALKRYKSSKVAKSLSKETYFEKLAQLEELNEQISKGTVGIREQDLCSYVRCALRLGEYELSLDLAKELVLEHPNQNSTVLNLLCSAYKVHNLIGTKHFWMINQSLIDLLIETIESVKALSSKIDDGRVFQAAAVLLATTWFEDVDLTELCDEHIEEAEKVIPDIRTRLQTNIPVNTKPSNKLRAQNPEDINENDFPQLSMTYLKGGINKRQVKRWLDKGGNVTASKPQIKQFIEIFLSAIAFDPTDLRDKQKLSDNLEKYLVEYEKITQEINPQALYQLCLSLNQMGLNYQVTKIIEPLLPQKPWASPIIDAYSEALLGSEQFEKLDSFLANMDSEQDSYRLAAVRISREFLLLEFENANTLIQKSLARYPRSSYFWTLLIQNSIKVGLPESDIEKNIHEIPTSLFDDYSYEKLQLVQSISVVDVAFAESILLEWFIDDPAGIATHLTNIHFGTLSKSDKRIERSYPSDRCFAAATYRKGKKQFTKLLVEGCETNEYLLDVDSPLGEMLLEMDAGDSNQLGMDTVTLIEKLSPIVGAFRISLDIRSAINAGNDCFYQMTFNEQEGIDGLLKQIDVFSEQKQLIEPHIDGQLIPLLMRINRSFKYDIVKGAFIYLSDKESNKFLDLFSEGEPIVDKLVLDALSLVYFSYTGLASALIESDIEVYVSGETKNIVLTWLEQMGREDYLSVGKVDGNYFKKTAEDIAKDQNVKSLRELIEYCEELTPISFNVPEPLLRIKDILDISHYSSVKLSVSHGIPIFCLDTTFCNYYRTLELPIANVYQLVLRVKKGAIGIEERLARCNVFSHLRVPISHTDVINLCRSNETGQFLAAKILKMNSNSYHSPEIALQVLTECCIKSTCTAYLGTFESLDLSEWKFTENIVYACCSSAMQCLEGKYSENKFAQLIVEITFRLRGLNDVTKLVMELFRRFASGHFLDIQAIDEEIKRLGLLRQNQQGK</sequence>
<dbReference type="KEGG" id="part:PARC_p0041"/>
<feature type="domain" description="PIN" evidence="1">
    <location>
        <begin position="781"/>
        <end position="913"/>
    </location>
</feature>
<reference evidence="2 3" key="1">
    <citation type="journal article" date="2012" name="J. Bacteriol.">
        <title>Genome sequences of type strains of seven species of the marine bacterium Pseudoalteromonas.</title>
        <authorList>
            <person name="Xie B.B."/>
            <person name="Shu Y.L."/>
            <person name="Qin Q.L."/>
            <person name="Rong J.C."/>
            <person name="Zhang X.Y."/>
            <person name="Chen X.L."/>
            <person name="Shi M."/>
            <person name="He H.L."/>
            <person name="Zhou B.C."/>
            <person name="Zhang Y.Z."/>
        </authorList>
    </citation>
    <scope>NUCLEOTIDE SEQUENCE [LARGE SCALE GENOMIC DNA]</scope>
    <source>
        <strain evidence="2 3">A 37-1-2</strain>
        <plasmid evidence="2 3">unnamed</plasmid>
    </source>
</reference>
<dbReference type="AlphaFoldDB" id="A0A290SA34"/>
<dbReference type="Pfam" id="PF20698">
    <property type="entry name" value="PIN-TPR-GreABC"/>
    <property type="match status" value="1"/>
</dbReference>
<accession>A0A290SA34</accession>
<dbReference type="InterPro" id="IPR048987">
    <property type="entry name" value="PIN-TPR-GreABC"/>
</dbReference>
<dbReference type="Proteomes" id="UP000016505">
    <property type="component" value="Plasmid unnamed"/>
</dbReference>
<dbReference type="RefSeq" id="WP_010555470.1">
    <property type="nucleotide sequence ID" value="NZ_CP011027.1"/>
</dbReference>
<proteinExistence type="predicted"/>
<gene>
    <name evidence="2" type="ORF">PARC_p0041</name>
</gene>
<evidence type="ECO:0000313" key="2">
    <source>
        <dbReference type="EMBL" id="ATC89014.1"/>
    </source>
</evidence>
<dbReference type="OrthoDB" id="6638315at2"/>
<keyword evidence="2" id="KW-0614">Plasmid</keyword>
<protein>
    <recommendedName>
        <fullName evidence="1">PIN domain-containing protein</fullName>
    </recommendedName>
</protein>
<name>A0A290SA34_9GAMM</name>
<geneLocation type="plasmid" evidence="2">
    <name>unnamed</name>
</geneLocation>
<organism evidence="2 3">
    <name type="scientific">Pseudoalteromonas arctica A 37-1-2</name>
    <dbReference type="NCBI Taxonomy" id="1117313"/>
    <lineage>
        <taxon>Bacteria</taxon>
        <taxon>Pseudomonadati</taxon>
        <taxon>Pseudomonadota</taxon>
        <taxon>Gammaproteobacteria</taxon>
        <taxon>Alteromonadales</taxon>
        <taxon>Pseudoalteromonadaceae</taxon>
        <taxon>Pseudoalteromonas</taxon>
    </lineage>
</organism>
<evidence type="ECO:0000259" key="1">
    <source>
        <dbReference type="Pfam" id="PF20698"/>
    </source>
</evidence>
<dbReference type="EMBL" id="CP011027">
    <property type="protein sequence ID" value="ATC89014.1"/>
    <property type="molecule type" value="Genomic_DNA"/>
</dbReference>